<dbReference type="EMBL" id="CP051774">
    <property type="protein sequence ID" value="QJE95928.1"/>
    <property type="molecule type" value="Genomic_DNA"/>
</dbReference>
<dbReference type="KEGG" id="luo:HHL09_09080"/>
<keyword evidence="2" id="KW-1185">Reference proteome</keyword>
<accession>A0A858RHE5</accession>
<dbReference type="Pfam" id="PF19654">
    <property type="entry name" value="DUF6157"/>
    <property type="match status" value="1"/>
</dbReference>
<gene>
    <name evidence="1" type="ORF">HHL09_09080</name>
</gene>
<sequence>MSYKNTFIRLAQDCPEKEGIEPPSRGGKKPVHAIHLELLRKRPYSYSHEELIAEGELRREPSSGETKKEILTRLRAKPIPCLRTSALPKRYGWGLHFDEMGKIAAYPAGSSEYAKFAENSAIDQVLAMRSKRA</sequence>
<organism evidence="1 2">
    <name type="scientific">Luteolibacter luteus</name>
    <dbReference type="NCBI Taxonomy" id="2728835"/>
    <lineage>
        <taxon>Bacteria</taxon>
        <taxon>Pseudomonadati</taxon>
        <taxon>Verrucomicrobiota</taxon>
        <taxon>Verrucomicrobiia</taxon>
        <taxon>Verrucomicrobiales</taxon>
        <taxon>Verrucomicrobiaceae</taxon>
        <taxon>Luteolibacter</taxon>
    </lineage>
</organism>
<dbReference type="AlphaFoldDB" id="A0A858RHE5"/>
<reference evidence="1 2" key="1">
    <citation type="submission" date="2020-04" db="EMBL/GenBank/DDBJ databases">
        <title>Luteolibacter sp. G-1-1-1 isolated from soil.</title>
        <authorList>
            <person name="Dahal R.H."/>
        </authorList>
    </citation>
    <scope>NUCLEOTIDE SEQUENCE [LARGE SCALE GENOMIC DNA]</scope>
    <source>
        <strain evidence="1 2">G-1-1-1</strain>
    </source>
</reference>
<protein>
    <submittedName>
        <fullName evidence="1">Uncharacterized protein</fullName>
    </submittedName>
</protein>
<proteinExistence type="predicted"/>
<evidence type="ECO:0000313" key="1">
    <source>
        <dbReference type="EMBL" id="QJE95928.1"/>
    </source>
</evidence>
<evidence type="ECO:0000313" key="2">
    <source>
        <dbReference type="Proteomes" id="UP000501812"/>
    </source>
</evidence>
<dbReference type="InterPro" id="IPR046155">
    <property type="entry name" value="DUF6157"/>
</dbReference>
<dbReference type="Proteomes" id="UP000501812">
    <property type="component" value="Chromosome"/>
</dbReference>
<name>A0A858RHE5_9BACT</name>
<dbReference type="RefSeq" id="WP_169454241.1">
    <property type="nucleotide sequence ID" value="NZ_CP051774.1"/>
</dbReference>